<evidence type="ECO:0000313" key="2">
    <source>
        <dbReference type="EMBL" id="KAF1917285.1"/>
    </source>
</evidence>
<dbReference type="AlphaFoldDB" id="A0A6A5QNP6"/>
<keyword evidence="3" id="KW-1185">Reference proteome</keyword>
<gene>
    <name evidence="2" type="ORF">BDU57DRAFT_513450</name>
</gene>
<keyword evidence="1" id="KW-0812">Transmembrane</keyword>
<dbReference type="Proteomes" id="UP000800096">
    <property type="component" value="Unassembled WGS sequence"/>
</dbReference>
<proteinExistence type="predicted"/>
<evidence type="ECO:0000313" key="3">
    <source>
        <dbReference type="Proteomes" id="UP000800096"/>
    </source>
</evidence>
<reference evidence="2" key="1">
    <citation type="journal article" date="2020" name="Stud. Mycol.">
        <title>101 Dothideomycetes genomes: a test case for predicting lifestyles and emergence of pathogens.</title>
        <authorList>
            <person name="Haridas S."/>
            <person name="Albert R."/>
            <person name="Binder M."/>
            <person name="Bloem J."/>
            <person name="Labutti K."/>
            <person name="Salamov A."/>
            <person name="Andreopoulos B."/>
            <person name="Baker S."/>
            <person name="Barry K."/>
            <person name="Bills G."/>
            <person name="Bluhm B."/>
            <person name="Cannon C."/>
            <person name="Castanera R."/>
            <person name="Culley D."/>
            <person name="Daum C."/>
            <person name="Ezra D."/>
            <person name="Gonzalez J."/>
            <person name="Henrissat B."/>
            <person name="Kuo A."/>
            <person name="Liang C."/>
            <person name="Lipzen A."/>
            <person name="Lutzoni F."/>
            <person name="Magnuson J."/>
            <person name="Mondo S."/>
            <person name="Nolan M."/>
            <person name="Ohm R."/>
            <person name="Pangilinan J."/>
            <person name="Park H.-J."/>
            <person name="Ramirez L."/>
            <person name="Alfaro M."/>
            <person name="Sun H."/>
            <person name="Tritt A."/>
            <person name="Yoshinaga Y."/>
            <person name="Zwiers L.-H."/>
            <person name="Turgeon B."/>
            <person name="Goodwin S."/>
            <person name="Spatafora J."/>
            <person name="Crous P."/>
            <person name="Grigoriev I."/>
        </authorList>
    </citation>
    <scope>NUCLEOTIDE SEQUENCE</scope>
    <source>
        <strain evidence="2">HMLAC05119</strain>
    </source>
</reference>
<name>A0A6A5QNP6_AMPQU</name>
<dbReference type="EMBL" id="ML979134">
    <property type="protein sequence ID" value="KAF1917285.1"/>
    <property type="molecule type" value="Genomic_DNA"/>
</dbReference>
<keyword evidence="1" id="KW-1133">Transmembrane helix</keyword>
<sequence>MDYPQMRLMARIRPRIQATSVYIAASASPFVISFPHVLYMLRVLNGSVSAQIRSSGRGLEWKT</sequence>
<organism evidence="2 3">
    <name type="scientific">Ampelomyces quisqualis</name>
    <name type="common">Powdery mildew agent</name>
    <dbReference type="NCBI Taxonomy" id="50730"/>
    <lineage>
        <taxon>Eukaryota</taxon>
        <taxon>Fungi</taxon>
        <taxon>Dikarya</taxon>
        <taxon>Ascomycota</taxon>
        <taxon>Pezizomycotina</taxon>
        <taxon>Dothideomycetes</taxon>
        <taxon>Pleosporomycetidae</taxon>
        <taxon>Pleosporales</taxon>
        <taxon>Pleosporineae</taxon>
        <taxon>Phaeosphaeriaceae</taxon>
        <taxon>Ampelomyces</taxon>
    </lineage>
</organism>
<protein>
    <submittedName>
        <fullName evidence="2">Uncharacterized protein</fullName>
    </submittedName>
</protein>
<accession>A0A6A5QNP6</accession>
<evidence type="ECO:0000256" key="1">
    <source>
        <dbReference type="SAM" id="Phobius"/>
    </source>
</evidence>
<feature type="transmembrane region" description="Helical" evidence="1">
    <location>
        <begin position="21"/>
        <end position="41"/>
    </location>
</feature>
<keyword evidence="1" id="KW-0472">Membrane</keyword>